<organism evidence="5 6">
    <name type="scientific">Pararhodospirillum oryzae</name>
    <dbReference type="NCBI Taxonomy" id="478448"/>
    <lineage>
        <taxon>Bacteria</taxon>
        <taxon>Pseudomonadati</taxon>
        <taxon>Pseudomonadota</taxon>
        <taxon>Alphaproteobacteria</taxon>
        <taxon>Rhodospirillales</taxon>
        <taxon>Rhodospirillaceae</taxon>
        <taxon>Pararhodospirillum</taxon>
    </lineage>
</organism>
<dbReference type="InterPro" id="IPR018129">
    <property type="entry name" value="PEP_COase_Lys_AS"/>
</dbReference>
<dbReference type="Pfam" id="PF00311">
    <property type="entry name" value="PEPcase"/>
    <property type="match status" value="1"/>
</dbReference>
<evidence type="ECO:0000256" key="3">
    <source>
        <dbReference type="PROSITE-ProRule" id="PRU10111"/>
    </source>
</evidence>
<sequence length="912" mass="97827">MEPGRVGGEALDKTEQDFRFLLACLAEVLDESGDGAVARALHAPGLVGPEVDPERLIQAQGIAFQLLRLAEENAMAQARRHARREGRGAGESGAWEQQLRRLRDGGLSPDALAHLLGSVRVEPVLTAHPTEAKRQTVLEHHRALYLLLVERENSMFTPDEQADIRARIKTVLECLWRTGEIFLEKPDLASERRHVLHFLRHVFPDALPAVRARLAQAWRVEGLDPLVLAEAGGGPRLSFGSWVGGDRDGHPLVTAQVTAETLAELRAAALDLHRERLKAAAVRLSLSDRFYPPPPALAGHVARGAALLGAAGQAALARNPGETVRQALSLMLARLPDTPSPAPYAGPADLDADLAVLEEALHLLGAGRLAHEVIGPVRDGVRVFGFHLACLDIRQNSRVHEEALADLMTRAHLDGAGFLAADASGRLALLEAELASSRPFLHEAARESLGPAAQGVVSCLQVVAREIRAHGPGALGALIVSMTRSAGDVLGVYLLAREAGLLHEEDGEGVCPLPVVPLLETIDDLENGPAILDAVLRHPLVRRSLRFQAQRAGLAQPVQQVMIGYSDSNKDGGLWASRWGLHRAQEALARVGETHGVRVRFFHGRGGSISRGAGPTHRFLRALPASAVGGDLRLTEQGEVVAQKYANRITAVHNLELLMAGTAAASAAPALAEGAPLHVLAPVMDRVATLSRAAYEALVHAPGFVAFFEGATPLDAIEMARIGSRPVRRSGARTLADLRAIPWVFAWSQARFFLSGWHGVGSALAELEREAPGDHARLVAAVFDWAPLHHVISSVATSVAMADPPLMRAYAGLVADASVREPFLRRIEEEHHRTREALEAIYGGPLARTRPRVQRALALRQPALEALHHRQVDLLGRWREARGAGEEARAGALEARLLLTVNAIAGGLGATG</sequence>
<dbReference type="PANTHER" id="PTHR30523">
    <property type="entry name" value="PHOSPHOENOLPYRUVATE CARBOXYLASE"/>
    <property type="match status" value="1"/>
</dbReference>
<evidence type="ECO:0000256" key="1">
    <source>
        <dbReference type="ARBA" id="ARBA00003670"/>
    </source>
</evidence>
<dbReference type="PRINTS" id="PR00150">
    <property type="entry name" value="PEPCARBXLASE"/>
</dbReference>
<comment type="caution">
    <text evidence="5">The sequence shown here is derived from an EMBL/GenBank/DDBJ whole genome shotgun (WGS) entry which is preliminary data.</text>
</comment>
<dbReference type="GO" id="GO:0005829">
    <property type="term" value="C:cytosol"/>
    <property type="evidence" value="ECO:0007669"/>
    <property type="project" value="TreeGrafter"/>
</dbReference>
<dbReference type="PROSITE" id="PS00781">
    <property type="entry name" value="PEPCASE_1"/>
    <property type="match status" value="1"/>
</dbReference>
<comment type="function">
    <text evidence="1">Forms oxaloacetate, a four-carbon dicarboxylic acid source for the tricarboxylic acid cycle.</text>
</comment>
<dbReference type="Proteomes" id="UP000321567">
    <property type="component" value="Unassembled WGS sequence"/>
</dbReference>
<dbReference type="AlphaFoldDB" id="A0A512H6Q5"/>
<evidence type="ECO:0000256" key="4">
    <source>
        <dbReference type="PROSITE-ProRule" id="PRU10112"/>
    </source>
</evidence>
<feature type="active site" evidence="3">
    <location>
        <position position="128"/>
    </location>
</feature>
<dbReference type="InterPro" id="IPR021135">
    <property type="entry name" value="PEP_COase"/>
</dbReference>
<proteinExistence type="predicted"/>
<dbReference type="GO" id="GO:0008964">
    <property type="term" value="F:phosphoenolpyruvate carboxylase activity"/>
    <property type="evidence" value="ECO:0007669"/>
    <property type="project" value="InterPro"/>
</dbReference>
<protein>
    <recommendedName>
        <fullName evidence="2">Phosphoenolpyruvate carboxylase</fullName>
    </recommendedName>
</protein>
<dbReference type="PANTHER" id="PTHR30523:SF32">
    <property type="entry name" value="PHOSPHOENOLPYRUVATE CARBOXYLASE"/>
    <property type="match status" value="1"/>
</dbReference>
<gene>
    <name evidence="5" type="ORF">ROR02_12800</name>
</gene>
<dbReference type="PROSITE" id="PS00393">
    <property type="entry name" value="PEPCASE_2"/>
    <property type="match status" value="1"/>
</dbReference>
<dbReference type="InterPro" id="IPR015813">
    <property type="entry name" value="Pyrv/PenolPyrv_kinase-like_dom"/>
</dbReference>
<dbReference type="GO" id="GO:0006099">
    <property type="term" value="P:tricarboxylic acid cycle"/>
    <property type="evidence" value="ECO:0007669"/>
    <property type="project" value="InterPro"/>
</dbReference>
<feature type="active site" evidence="4">
    <location>
        <position position="570"/>
    </location>
</feature>
<evidence type="ECO:0000313" key="5">
    <source>
        <dbReference type="EMBL" id="GEO81149.1"/>
    </source>
</evidence>
<dbReference type="RefSeq" id="WP_170244995.1">
    <property type="nucleotide sequence ID" value="NZ_BJZO01000027.1"/>
</dbReference>
<dbReference type="EMBL" id="BJZO01000027">
    <property type="protein sequence ID" value="GEO81149.1"/>
    <property type="molecule type" value="Genomic_DNA"/>
</dbReference>
<keyword evidence="5" id="KW-0670">Pyruvate</keyword>
<dbReference type="GO" id="GO:0015977">
    <property type="term" value="P:carbon fixation"/>
    <property type="evidence" value="ECO:0007669"/>
    <property type="project" value="InterPro"/>
</dbReference>
<reference evidence="5 6" key="1">
    <citation type="submission" date="2019-07" db="EMBL/GenBank/DDBJ databases">
        <title>Whole genome shotgun sequence of Rhodospirillum oryzae NBRC 107573.</title>
        <authorList>
            <person name="Hosoyama A."/>
            <person name="Uohara A."/>
            <person name="Ohji S."/>
            <person name="Ichikawa N."/>
        </authorList>
    </citation>
    <scope>NUCLEOTIDE SEQUENCE [LARGE SCALE GENOMIC DNA]</scope>
    <source>
        <strain evidence="5 6">NBRC 107573</strain>
    </source>
</reference>
<accession>A0A512H6Q5</accession>
<dbReference type="InterPro" id="IPR033129">
    <property type="entry name" value="PEPCASE_His_AS"/>
</dbReference>
<name>A0A512H6Q5_9PROT</name>
<keyword evidence="6" id="KW-1185">Reference proteome</keyword>
<evidence type="ECO:0000313" key="6">
    <source>
        <dbReference type="Proteomes" id="UP000321567"/>
    </source>
</evidence>
<evidence type="ECO:0000256" key="2">
    <source>
        <dbReference type="ARBA" id="ARBA00022419"/>
    </source>
</evidence>
<dbReference type="SUPFAM" id="SSF51621">
    <property type="entry name" value="Phosphoenolpyruvate/pyruvate domain"/>
    <property type="match status" value="1"/>
</dbReference>